<dbReference type="GO" id="GO:0006516">
    <property type="term" value="P:glycoprotein catabolic process"/>
    <property type="evidence" value="ECO:0007669"/>
    <property type="project" value="TreeGrafter"/>
</dbReference>
<evidence type="ECO:0000256" key="2">
    <source>
        <dbReference type="ARBA" id="ARBA00012754"/>
    </source>
</evidence>
<dbReference type="RefSeq" id="WP_064860120.1">
    <property type="nucleotide sequence ID" value="NZ_LZSF01000224.1"/>
</dbReference>
<evidence type="ECO:0000256" key="4">
    <source>
        <dbReference type="ARBA" id="ARBA00023295"/>
    </source>
</evidence>
<dbReference type="GO" id="GO:0005975">
    <property type="term" value="P:carbohydrate metabolic process"/>
    <property type="evidence" value="ECO:0007669"/>
    <property type="project" value="UniProtKB-ARBA"/>
</dbReference>
<dbReference type="InterPro" id="IPR036156">
    <property type="entry name" value="Beta-gal/glucu_dom_sf"/>
</dbReference>
<dbReference type="EC" id="3.2.1.25" evidence="2"/>
<dbReference type="PANTHER" id="PTHR43730:SF1">
    <property type="entry name" value="BETA-MANNOSIDASE"/>
    <property type="match status" value="1"/>
</dbReference>
<sequence length="790" mass="85356">MLARWQVLRCAPDAFIHPDELADQWEAASVLDAPSTVAGLQSGNPDDFDWWCRTTFTVDEAADVAFAGLTFPAIVFLDRTPVIECESMFLPVRIDCEAGKHEVVIRFGSLNRWLETRRPRGRWRSTMVASPGLRWARTTLLGRAPVYGNTPAPVGIWRPVKVIPARLRTDIVARVEGDILTIAGTTNAKSIHIALFDPAGSLIAEHSVPPTNGAVDIDVAVADPVRWWPNGYGPQHLYRVRVAADGVEMIDQLIGFRTVSVSTDGFQITVNDTPIFCRGVTWSPPDPFRMYAEDEEIRSQVMAFASAGANMVRVVGGLAFEQDEFWQACAEAGLLVWQDAMLATFDPPAEQGELIARELGSVLRRVSGNPALAVVSGGSETLQQPEMLGLSAQESAIEVIDTLLPAVVVEHSDAHYVRSSPSPAPGSAQLAIRPDTGVAGWFGVGGYLRPLADVRSAGIRFAAESLAFSNPPESAHVERHFGSASVAGHHPDWKAGVPRDRGSSWDFEDVRDFYVREIFGEDVLEVRRTSAERYLQLGRLAVAGTMRECFGFWRRSDSGCGGALVLSGRDLVPGAGWGLLDSDGGAKAALAVLARTWAPVSVIVANDGLAGIRIDVHNDTSTPLNGELRLTATNFTGIAVDATCRVAVPPASSVTYFDSEISGHFRDLSHAFRFGPPSADAVQAVAVFDNARTARDVLVINPRVGQAASAVTAMVSRSSPDNWVLNVTSEVALRYVEVDIPGWTPGDNYFDLAPRLPHQVLLAREGGSERPTGTVDSIDLITRVPVQTCE</sequence>
<dbReference type="PANTHER" id="PTHR43730">
    <property type="entry name" value="BETA-MANNOSIDASE"/>
    <property type="match status" value="1"/>
</dbReference>
<dbReference type="InterPro" id="IPR013783">
    <property type="entry name" value="Ig-like_fold"/>
</dbReference>
<comment type="catalytic activity">
    <reaction evidence="1">
        <text>Hydrolysis of terminal, non-reducing beta-D-mannose residues in beta-D-mannosides.</text>
        <dbReference type="EC" id="3.2.1.25"/>
    </reaction>
</comment>
<dbReference type="Gene3D" id="3.20.20.80">
    <property type="entry name" value="Glycosidases"/>
    <property type="match status" value="1"/>
</dbReference>
<name>A0A1A0MBK1_MYCMU</name>
<dbReference type="OrthoDB" id="9758603at2"/>
<dbReference type="EMBL" id="LZSF01000224">
    <property type="protein sequence ID" value="OBA82411.1"/>
    <property type="molecule type" value="Genomic_DNA"/>
</dbReference>
<protein>
    <recommendedName>
        <fullName evidence="2">beta-mannosidase</fullName>
        <ecNumber evidence="2">3.2.1.25</ecNumber>
    </recommendedName>
</protein>
<dbReference type="GO" id="GO:0004567">
    <property type="term" value="F:beta-mannosidase activity"/>
    <property type="evidence" value="ECO:0007669"/>
    <property type="project" value="UniProtKB-EC"/>
</dbReference>
<evidence type="ECO:0000313" key="5">
    <source>
        <dbReference type="EMBL" id="OBA82411.1"/>
    </source>
</evidence>
<gene>
    <name evidence="5" type="ORF">A5642_27315</name>
</gene>
<evidence type="ECO:0000313" key="6">
    <source>
        <dbReference type="Proteomes" id="UP000093962"/>
    </source>
</evidence>
<proteinExistence type="predicted"/>
<dbReference type="SUPFAM" id="SSF49303">
    <property type="entry name" value="beta-Galactosidase/glucuronidase domain"/>
    <property type="match status" value="2"/>
</dbReference>
<accession>A0A1A0MBK1</accession>
<dbReference type="InterPro" id="IPR050887">
    <property type="entry name" value="Beta-mannosidase_GH2"/>
</dbReference>
<evidence type="ECO:0000256" key="1">
    <source>
        <dbReference type="ARBA" id="ARBA00000829"/>
    </source>
</evidence>
<dbReference type="SUPFAM" id="SSF51445">
    <property type="entry name" value="(Trans)glycosidases"/>
    <property type="match status" value="1"/>
</dbReference>
<keyword evidence="3" id="KW-0378">Hydrolase</keyword>
<reference evidence="5 6" key="1">
    <citation type="submission" date="2016-06" db="EMBL/GenBank/DDBJ databases">
        <authorList>
            <person name="Kjaerup R.B."/>
            <person name="Dalgaard T.S."/>
            <person name="Juul-Madsen H.R."/>
        </authorList>
    </citation>
    <scope>NUCLEOTIDE SEQUENCE [LARGE SCALE GENOMIC DNA]</scope>
    <source>
        <strain evidence="5 6">1199456.5</strain>
    </source>
</reference>
<dbReference type="SUPFAM" id="SSF49785">
    <property type="entry name" value="Galactose-binding domain-like"/>
    <property type="match status" value="1"/>
</dbReference>
<comment type="caution">
    <text evidence="5">The sequence shown here is derived from an EMBL/GenBank/DDBJ whole genome shotgun (WGS) entry which is preliminary data.</text>
</comment>
<keyword evidence="4" id="KW-0326">Glycosidase</keyword>
<dbReference type="InterPro" id="IPR008979">
    <property type="entry name" value="Galactose-bd-like_sf"/>
</dbReference>
<dbReference type="Gene3D" id="2.60.40.10">
    <property type="entry name" value="Immunoglobulins"/>
    <property type="match status" value="1"/>
</dbReference>
<organism evidence="5 6">
    <name type="scientific">Mycolicibacterium mucogenicum</name>
    <name type="common">Mycobacterium mucogenicum</name>
    <dbReference type="NCBI Taxonomy" id="56689"/>
    <lineage>
        <taxon>Bacteria</taxon>
        <taxon>Bacillati</taxon>
        <taxon>Actinomycetota</taxon>
        <taxon>Actinomycetes</taxon>
        <taxon>Mycobacteriales</taxon>
        <taxon>Mycobacteriaceae</taxon>
        <taxon>Mycolicibacterium</taxon>
    </lineage>
</organism>
<dbReference type="InterPro" id="IPR017853">
    <property type="entry name" value="GH"/>
</dbReference>
<dbReference type="Gene3D" id="2.60.120.260">
    <property type="entry name" value="Galactose-binding domain-like"/>
    <property type="match status" value="1"/>
</dbReference>
<evidence type="ECO:0000256" key="3">
    <source>
        <dbReference type="ARBA" id="ARBA00022801"/>
    </source>
</evidence>
<dbReference type="Proteomes" id="UP000093962">
    <property type="component" value="Unassembled WGS sequence"/>
</dbReference>
<dbReference type="AlphaFoldDB" id="A0A1A0MBK1"/>